<evidence type="ECO:0000313" key="5">
    <source>
        <dbReference type="Proteomes" id="UP000058305"/>
    </source>
</evidence>
<reference evidence="5" key="2">
    <citation type="submission" date="2016-01" db="EMBL/GenBank/DDBJ databases">
        <title>First complete genome sequence of a species in the genus Microterricola, an extremophilic cold active enzyme producing strain ERGS5:02 isolated from Sikkim Himalaya.</title>
        <authorList>
            <person name="Kumar R."/>
            <person name="Singh D."/>
            <person name="Swarnkar M.K."/>
        </authorList>
    </citation>
    <scope>NUCLEOTIDE SEQUENCE [LARGE SCALE GENOMIC DNA]</scope>
    <source>
        <strain evidence="5">ERGS5:02</strain>
    </source>
</reference>
<dbReference type="AlphaFoldDB" id="A0A109QYY3"/>
<dbReference type="InterPro" id="IPR050832">
    <property type="entry name" value="Bact_Acetyltransf"/>
</dbReference>
<dbReference type="InterPro" id="IPR016181">
    <property type="entry name" value="Acyl_CoA_acyltransferase"/>
</dbReference>
<feature type="domain" description="N-acetyltransferase" evidence="3">
    <location>
        <begin position="1"/>
        <end position="139"/>
    </location>
</feature>
<dbReference type="PROSITE" id="PS51186">
    <property type="entry name" value="GNAT"/>
    <property type="match status" value="1"/>
</dbReference>
<evidence type="ECO:0000259" key="3">
    <source>
        <dbReference type="PROSITE" id="PS51186"/>
    </source>
</evidence>
<dbReference type="Proteomes" id="UP000058305">
    <property type="component" value="Chromosome"/>
</dbReference>
<dbReference type="RefSeq" id="WP_067230149.1">
    <property type="nucleotide sequence ID" value="NZ_CP014145.1"/>
</dbReference>
<accession>A0A109QYY3</accession>
<dbReference type="NCBIfam" id="NF002959">
    <property type="entry name" value="PRK03624.1"/>
    <property type="match status" value="1"/>
</dbReference>
<reference evidence="4 5" key="1">
    <citation type="journal article" date="2016" name="J. Biotechnol.">
        <title>First complete genome sequence of a species in the genus Microterricola, an extremophilic cold active enzyme producing bacterial strain ERGS5:02 isolated from Sikkim Himalaya.</title>
        <authorList>
            <person name="Himanshu"/>
            <person name="Swarnkar M.K."/>
            <person name="Singh D."/>
            <person name="Kumar R."/>
        </authorList>
    </citation>
    <scope>NUCLEOTIDE SEQUENCE [LARGE SCALE GENOMIC DNA]</scope>
    <source>
        <strain evidence="4 5">ERGS5:02</strain>
    </source>
</reference>
<evidence type="ECO:0000256" key="1">
    <source>
        <dbReference type="ARBA" id="ARBA00022679"/>
    </source>
</evidence>
<dbReference type="InterPro" id="IPR000182">
    <property type="entry name" value="GNAT_dom"/>
</dbReference>
<evidence type="ECO:0000313" key="4">
    <source>
        <dbReference type="EMBL" id="AMB59730.1"/>
    </source>
</evidence>
<dbReference type="Pfam" id="PF00583">
    <property type="entry name" value="Acetyltransf_1"/>
    <property type="match status" value="1"/>
</dbReference>
<name>A0A109QYY3_9MICO</name>
<organism evidence="4 5">
    <name type="scientific">Microterricola viridarii</name>
    <dbReference type="NCBI Taxonomy" id="412690"/>
    <lineage>
        <taxon>Bacteria</taxon>
        <taxon>Bacillati</taxon>
        <taxon>Actinomycetota</taxon>
        <taxon>Actinomycetes</taxon>
        <taxon>Micrococcales</taxon>
        <taxon>Microbacteriaceae</taxon>
        <taxon>Microterricola</taxon>
    </lineage>
</organism>
<gene>
    <name evidence="4" type="ORF">AWU67_13640</name>
</gene>
<dbReference type="EMBL" id="CP014145">
    <property type="protein sequence ID" value="AMB59730.1"/>
    <property type="molecule type" value="Genomic_DNA"/>
</dbReference>
<sequence length="139" mass="15353">MQIRPFRPEDTEAVIALWQDAGLTRPWNDPHKDIARKLAVQPELFVVAVDEDERVIGSVMAGYDGHRGWMNYLAAADDARGLGVGRALVAHVEAALLALGCPKVNLQVRSTNSGVVDFYEHLGYRNDDTVSLGKRLIED</sequence>
<dbReference type="KEGG" id="mvd:AWU67_13640"/>
<dbReference type="SUPFAM" id="SSF55729">
    <property type="entry name" value="Acyl-CoA N-acyltransferases (Nat)"/>
    <property type="match status" value="1"/>
</dbReference>
<dbReference type="GO" id="GO:0016747">
    <property type="term" value="F:acyltransferase activity, transferring groups other than amino-acyl groups"/>
    <property type="evidence" value="ECO:0007669"/>
    <property type="project" value="InterPro"/>
</dbReference>
<protein>
    <submittedName>
        <fullName evidence="4">Acetyltransferase</fullName>
    </submittedName>
</protein>
<proteinExistence type="predicted"/>
<dbReference type="PANTHER" id="PTHR43877:SF2">
    <property type="entry name" value="AMINOALKYLPHOSPHONATE N-ACETYLTRANSFERASE-RELATED"/>
    <property type="match status" value="1"/>
</dbReference>
<keyword evidence="1 4" id="KW-0808">Transferase</keyword>
<dbReference type="Gene3D" id="3.40.630.30">
    <property type="match status" value="1"/>
</dbReference>
<evidence type="ECO:0000256" key="2">
    <source>
        <dbReference type="ARBA" id="ARBA00023315"/>
    </source>
</evidence>
<dbReference type="PANTHER" id="PTHR43877">
    <property type="entry name" value="AMINOALKYLPHOSPHONATE N-ACETYLTRANSFERASE-RELATED-RELATED"/>
    <property type="match status" value="1"/>
</dbReference>
<keyword evidence="5" id="KW-1185">Reference proteome</keyword>
<dbReference type="CDD" id="cd04301">
    <property type="entry name" value="NAT_SF"/>
    <property type="match status" value="1"/>
</dbReference>
<keyword evidence="2" id="KW-0012">Acyltransferase</keyword>
<dbReference type="OrthoDB" id="1821130at2"/>